<dbReference type="GO" id="GO:0005886">
    <property type="term" value="C:plasma membrane"/>
    <property type="evidence" value="ECO:0007669"/>
    <property type="project" value="UniProtKB-SubCell"/>
</dbReference>
<keyword evidence="10" id="KW-0067">ATP-binding</keyword>
<evidence type="ECO:0000256" key="10">
    <source>
        <dbReference type="ARBA" id="ARBA00022840"/>
    </source>
</evidence>
<keyword evidence="9 15" id="KW-0418">Kinase</keyword>
<comment type="subcellular location">
    <subcellularLocation>
        <location evidence="2">Cell membrane</location>
        <topology evidence="2">Multi-pass membrane protein</topology>
    </subcellularLocation>
</comment>
<dbReference type="SMART" id="SM00387">
    <property type="entry name" value="HATPase_c"/>
    <property type="match status" value="1"/>
</dbReference>
<dbReference type="GO" id="GO:0000155">
    <property type="term" value="F:phosphorelay sensor kinase activity"/>
    <property type="evidence" value="ECO:0007669"/>
    <property type="project" value="InterPro"/>
</dbReference>
<keyword evidence="5" id="KW-0597">Phosphoprotein</keyword>
<name>A0A844XXD6_9SPHN</name>
<gene>
    <name evidence="15" type="ORF">GRI42_00475</name>
</gene>
<dbReference type="PANTHER" id="PTHR43065">
    <property type="entry name" value="SENSOR HISTIDINE KINASE"/>
    <property type="match status" value="1"/>
</dbReference>
<keyword evidence="7 13" id="KW-0812">Transmembrane</keyword>
<evidence type="ECO:0000256" key="13">
    <source>
        <dbReference type="SAM" id="Phobius"/>
    </source>
</evidence>
<evidence type="ECO:0000256" key="3">
    <source>
        <dbReference type="ARBA" id="ARBA00012438"/>
    </source>
</evidence>
<dbReference type="SUPFAM" id="SSF103190">
    <property type="entry name" value="Sensory domain-like"/>
    <property type="match status" value="1"/>
</dbReference>
<dbReference type="CDD" id="cd00082">
    <property type="entry name" value="HisKA"/>
    <property type="match status" value="1"/>
</dbReference>
<keyword evidence="11 13" id="KW-1133">Transmembrane helix</keyword>
<dbReference type="InterPro" id="IPR003661">
    <property type="entry name" value="HisK_dim/P_dom"/>
</dbReference>
<keyword evidence="13" id="KW-0472">Membrane</keyword>
<dbReference type="InterPro" id="IPR029151">
    <property type="entry name" value="Sensor-like_sf"/>
</dbReference>
<evidence type="ECO:0000256" key="6">
    <source>
        <dbReference type="ARBA" id="ARBA00022679"/>
    </source>
</evidence>
<dbReference type="RefSeq" id="WP_160606115.1">
    <property type="nucleotide sequence ID" value="NZ_WTYF01000003.1"/>
</dbReference>
<evidence type="ECO:0000259" key="14">
    <source>
        <dbReference type="PROSITE" id="PS50109"/>
    </source>
</evidence>
<dbReference type="InterPro" id="IPR017055">
    <property type="entry name" value="Sig_transdc_His_kinase_DctB"/>
</dbReference>
<keyword evidence="8" id="KW-0547">Nucleotide-binding</keyword>
<dbReference type="SMART" id="SM00388">
    <property type="entry name" value="HisKA"/>
    <property type="match status" value="1"/>
</dbReference>
<evidence type="ECO:0000256" key="8">
    <source>
        <dbReference type="ARBA" id="ARBA00022741"/>
    </source>
</evidence>
<feature type="transmembrane region" description="Helical" evidence="13">
    <location>
        <begin position="292"/>
        <end position="311"/>
    </location>
</feature>
<dbReference type="Pfam" id="PF00512">
    <property type="entry name" value="HisKA"/>
    <property type="match status" value="1"/>
</dbReference>
<dbReference type="InterPro" id="IPR004358">
    <property type="entry name" value="Sig_transdc_His_kin-like_C"/>
</dbReference>
<evidence type="ECO:0000256" key="2">
    <source>
        <dbReference type="ARBA" id="ARBA00004651"/>
    </source>
</evidence>
<dbReference type="InterPro" id="IPR005467">
    <property type="entry name" value="His_kinase_dom"/>
</dbReference>
<keyword evidence="12" id="KW-0902">Two-component regulatory system</keyword>
<dbReference type="InterPro" id="IPR036097">
    <property type="entry name" value="HisK_dim/P_sf"/>
</dbReference>
<dbReference type="EMBL" id="WTYF01000003">
    <property type="protein sequence ID" value="MXO49773.1"/>
    <property type="molecule type" value="Genomic_DNA"/>
</dbReference>
<comment type="caution">
    <text evidence="15">The sequence shown here is derived from an EMBL/GenBank/DDBJ whole genome shotgun (WGS) entry which is preliminary data.</text>
</comment>
<dbReference type="PANTHER" id="PTHR43065:SF46">
    <property type="entry name" value="C4-DICARBOXYLATE TRANSPORT SENSOR PROTEIN DCTB"/>
    <property type="match status" value="1"/>
</dbReference>
<dbReference type="InterPro" id="IPR003594">
    <property type="entry name" value="HATPase_dom"/>
</dbReference>
<sequence length="558" mass="60138">MKGWRAQPGRLAAIALLVALALFAIIKTDDVMRANALVAEEEAAMDGAAILASSLSSELDKFSLLPLALAEDPQVKALVAGDRDAARALDRRLETLASQSDAAAIYVMDAQGLTLAASNHALPTSFVNSNYAFRSYFREAMDKGSSTQFALGTVSRKPGLYIAARVGPSNAPSGVVAVKVEFDRTEENWRRATRGVYVTDREGVVLLTSEEAWRFHLTGSAPAAPRDPAEDLRQFGIAELPRLELPLAGASGEIVQVPLVEAQQAIGPAGWDIHLIVDPGPRVAAALATGRLVLVSIAVVVFAVIFALFAANRRRRAHEEAVVAQRTRTLREQLSQANRLATLGQISAGVNHEIGQPVSAIRVFAESGSKLVAAGETGQAAQNFSEIVSLADRIGAITSELRRFGRRQPGEKRIVAIGEIIDGALLLLRDRIHSHGRDIDLPEEDLRRVTVEAEHVRLEQVLVNLLQNALDATDFGGRIAIEIALLPDAVHLHVVDEGHGIPAASRDTLFHPFATSKDDGLGLGLVIAREIMRDLSGDLVFDANRQHTTFTMIIPRHR</sequence>
<keyword evidence="16" id="KW-1185">Reference proteome</keyword>
<dbReference type="InterPro" id="IPR036890">
    <property type="entry name" value="HATPase_C_sf"/>
</dbReference>
<dbReference type="PIRSF" id="PIRSF036431">
    <property type="entry name" value="STHK_DctB"/>
    <property type="match status" value="1"/>
</dbReference>
<protein>
    <recommendedName>
        <fullName evidence="3">histidine kinase</fullName>
        <ecNumber evidence="3">2.7.13.3</ecNumber>
    </recommendedName>
</protein>
<dbReference type="SUPFAM" id="SSF47384">
    <property type="entry name" value="Homodimeric domain of signal transducing histidine kinase"/>
    <property type="match status" value="1"/>
</dbReference>
<keyword evidence="4" id="KW-1003">Cell membrane</keyword>
<evidence type="ECO:0000256" key="9">
    <source>
        <dbReference type="ARBA" id="ARBA00022777"/>
    </source>
</evidence>
<evidence type="ECO:0000256" key="1">
    <source>
        <dbReference type="ARBA" id="ARBA00000085"/>
    </source>
</evidence>
<dbReference type="Gene3D" id="3.30.565.10">
    <property type="entry name" value="Histidine kinase-like ATPase, C-terminal domain"/>
    <property type="match status" value="1"/>
</dbReference>
<dbReference type="OrthoDB" id="9789238at2"/>
<dbReference type="SUPFAM" id="SSF55874">
    <property type="entry name" value="ATPase domain of HSP90 chaperone/DNA topoisomerase II/histidine kinase"/>
    <property type="match status" value="1"/>
</dbReference>
<dbReference type="Pfam" id="PF02518">
    <property type="entry name" value="HATPase_c"/>
    <property type="match status" value="1"/>
</dbReference>
<dbReference type="Gene3D" id="6.10.250.3020">
    <property type="match status" value="1"/>
</dbReference>
<dbReference type="EC" id="2.7.13.3" evidence="3"/>
<accession>A0A844XXD6</accession>
<keyword evidence="6" id="KW-0808">Transferase</keyword>
<evidence type="ECO:0000256" key="5">
    <source>
        <dbReference type="ARBA" id="ARBA00022553"/>
    </source>
</evidence>
<evidence type="ECO:0000256" key="7">
    <source>
        <dbReference type="ARBA" id="ARBA00022692"/>
    </source>
</evidence>
<comment type="catalytic activity">
    <reaction evidence="1">
        <text>ATP + protein L-histidine = ADP + protein N-phospho-L-histidine.</text>
        <dbReference type="EC" id="2.7.13.3"/>
    </reaction>
</comment>
<evidence type="ECO:0000256" key="12">
    <source>
        <dbReference type="ARBA" id="ARBA00023012"/>
    </source>
</evidence>
<evidence type="ECO:0000256" key="11">
    <source>
        <dbReference type="ARBA" id="ARBA00022989"/>
    </source>
</evidence>
<reference evidence="15 16" key="1">
    <citation type="submission" date="2019-12" db="EMBL/GenBank/DDBJ databases">
        <title>Genomic-based taxomic classification of the family Erythrobacteraceae.</title>
        <authorList>
            <person name="Xu L."/>
        </authorList>
    </citation>
    <scope>NUCLEOTIDE SEQUENCE [LARGE SCALE GENOMIC DNA]</scope>
    <source>
        <strain evidence="15 16">DSM 16225</strain>
    </source>
</reference>
<dbReference type="Proteomes" id="UP000444185">
    <property type="component" value="Unassembled WGS sequence"/>
</dbReference>
<feature type="domain" description="Histidine kinase" evidence="14">
    <location>
        <begin position="349"/>
        <end position="558"/>
    </location>
</feature>
<evidence type="ECO:0000313" key="16">
    <source>
        <dbReference type="Proteomes" id="UP000444185"/>
    </source>
</evidence>
<dbReference type="PRINTS" id="PR00344">
    <property type="entry name" value="BCTRLSENSOR"/>
</dbReference>
<dbReference type="Gene3D" id="1.10.287.130">
    <property type="match status" value="1"/>
</dbReference>
<dbReference type="CDD" id="cd00075">
    <property type="entry name" value="HATPase"/>
    <property type="match status" value="1"/>
</dbReference>
<dbReference type="GO" id="GO:0005524">
    <property type="term" value="F:ATP binding"/>
    <property type="evidence" value="ECO:0007669"/>
    <property type="project" value="UniProtKB-KW"/>
</dbReference>
<dbReference type="PROSITE" id="PS50109">
    <property type="entry name" value="HIS_KIN"/>
    <property type="match status" value="1"/>
</dbReference>
<dbReference type="AlphaFoldDB" id="A0A844XXD6"/>
<evidence type="ECO:0000313" key="15">
    <source>
        <dbReference type="EMBL" id="MXO49773.1"/>
    </source>
</evidence>
<organism evidence="15 16">
    <name type="scientific">Qipengyuania gaetbuli</name>
    <dbReference type="NCBI Taxonomy" id="266952"/>
    <lineage>
        <taxon>Bacteria</taxon>
        <taxon>Pseudomonadati</taxon>
        <taxon>Pseudomonadota</taxon>
        <taxon>Alphaproteobacteria</taxon>
        <taxon>Sphingomonadales</taxon>
        <taxon>Erythrobacteraceae</taxon>
        <taxon>Qipengyuania</taxon>
    </lineage>
</organism>
<dbReference type="Gene3D" id="3.30.450.20">
    <property type="entry name" value="PAS domain"/>
    <property type="match status" value="2"/>
</dbReference>
<proteinExistence type="predicted"/>
<evidence type="ECO:0000256" key="4">
    <source>
        <dbReference type="ARBA" id="ARBA00022475"/>
    </source>
</evidence>